<protein>
    <submittedName>
        <fullName evidence="1">Uncharacterized protein</fullName>
    </submittedName>
</protein>
<gene>
    <name evidence="1" type="ORF">PCOR1329_LOCUS5744</name>
</gene>
<proteinExistence type="predicted"/>
<dbReference type="Proteomes" id="UP001189429">
    <property type="component" value="Unassembled WGS sequence"/>
</dbReference>
<dbReference type="EMBL" id="CAUYUJ010001523">
    <property type="protein sequence ID" value="CAK0796339.1"/>
    <property type="molecule type" value="Genomic_DNA"/>
</dbReference>
<feature type="non-terminal residue" evidence="1">
    <location>
        <position position="1"/>
    </location>
</feature>
<accession>A0ABN9PT34</accession>
<evidence type="ECO:0000313" key="2">
    <source>
        <dbReference type="Proteomes" id="UP001189429"/>
    </source>
</evidence>
<name>A0ABN9PT34_9DINO</name>
<comment type="caution">
    <text evidence="1">The sequence shown here is derived from an EMBL/GenBank/DDBJ whole genome shotgun (WGS) entry which is preliminary data.</text>
</comment>
<reference evidence="1" key="1">
    <citation type="submission" date="2023-10" db="EMBL/GenBank/DDBJ databases">
        <authorList>
            <person name="Chen Y."/>
            <person name="Shah S."/>
            <person name="Dougan E. K."/>
            <person name="Thang M."/>
            <person name="Chan C."/>
        </authorList>
    </citation>
    <scope>NUCLEOTIDE SEQUENCE [LARGE SCALE GENOMIC DNA]</scope>
</reference>
<feature type="non-terminal residue" evidence="1">
    <location>
        <position position="109"/>
    </location>
</feature>
<sequence length="109" mass="12301">VGHNSKGELHIVRGKHVDDLKVGSENHRVQKLRTSLEAVFGTRQVSLQKFTNVVRQNLGDRPKQERVNAIHTIPPEFYSGKRGDDKCTEQQMSMLWSLVGVLGHAMITQ</sequence>
<organism evidence="1 2">
    <name type="scientific">Prorocentrum cordatum</name>
    <dbReference type="NCBI Taxonomy" id="2364126"/>
    <lineage>
        <taxon>Eukaryota</taxon>
        <taxon>Sar</taxon>
        <taxon>Alveolata</taxon>
        <taxon>Dinophyceae</taxon>
        <taxon>Prorocentrales</taxon>
        <taxon>Prorocentraceae</taxon>
        <taxon>Prorocentrum</taxon>
    </lineage>
</organism>
<evidence type="ECO:0000313" key="1">
    <source>
        <dbReference type="EMBL" id="CAK0796339.1"/>
    </source>
</evidence>
<keyword evidence="2" id="KW-1185">Reference proteome</keyword>